<dbReference type="EMBL" id="JAWDGP010004872">
    <property type="protein sequence ID" value="KAK3761603.1"/>
    <property type="molecule type" value="Genomic_DNA"/>
</dbReference>
<gene>
    <name evidence="1" type="ORF">RRG08_040299</name>
</gene>
<sequence length="149" mass="16487">MERGLEGWGSVKQSGRPIGLALCDRLTLNARPRFSQTERSRLTPQTIYVLRTAASDPRSPQSGRTLSLGTKVLKQTKNSISVDTRGKRKEWCFPRRSPSSNPFIDWTSSTNLICPVENLLGSKEFLSRHHQHLAGTEGGLPSPNSVPFG</sequence>
<dbReference type="AlphaFoldDB" id="A0AAE0Z2D2"/>
<reference evidence="1" key="1">
    <citation type="journal article" date="2023" name="G3 (Bethesda)">
        <title>A reference genome for the long-term kleptoplast-retaining sea slug Elysia crispata morphotype clarki.</title>
        <authorList>
            <person name="Eastman K.E."/>
            <person name="Pendleton A.L."/>
            <person name="Shaikh M.A."/>
            <person name="Suttiyut T."/>
            <person name="Ogas R."/>
            <person name="Tomko P."/>
            <person name="Gavelis G."/>
            <person name="Widhalm J.R."/>
            <person name="Wisecaver J.H."/>
        </authorList>
    </citation>
    <scope>NUCLEOTIDE SEQUENCE</scope>
    <source>
        <strain evidence="1">ECLA1</strain>
    </source>
</reference>
<proteinExistence type="predicted"/>
<organism evidence="1 2">
    <name type="scientific">Elysia crispata</name>
    <name type="common">lettuce slug</name>
    <dbReference type="NCBI Taxonomy" id="231223"/>
    <lineage>
        <taxon>Eukaryota</taxon>
        <taxon>Metazoa</taxon>
        <taxon>Spiralia</taxon>
        <taxon>Lophotrochozoa</taxon>
        <taxon>Mollusca</taxon>
        <taxon>Gastropoda</taxon>
        <taxon>Heterobranchia</taxon>
        <taxon>Euthyneura</taxon>
        <taxon>Panpulmonata</taxon>
        <taxon>Sacoglossa</taxon>
        <taxon>Placobranchoidea</taxon>
        <taxon>Plakobranchidae</taxon>
        <taxon>Elysia</taxon>
    </lineage>
</organism>
<dbReference type="Proteomes" id="UP001283361">
    <property type="component" value="Unassembled WGS sequence"/>
</dbReference>
<comment type="caution">
    <text evidence="1">The sequence shown here is derived from an EMBL/GenBank/DDBJ whole genome shotgun (WGS) entry which is preliminary data.</text>
</comment>
<keyword evidence="2" id="KW-1185">Reference proteome</keyword>
<evidence type="ECO:0000313" key="2">
    <source>
        <dbReference type="Proteomes" id="UP001283361"/>
    </source>
</evidence>
<protein>
    <submittedName>
        <fullName evidence="1">Uncharacterized protein</fullName>
    </submittedName>
</protein>
<evidence type="ECO:0000313" key="1">
    <source>
        <dbReference type="EMBL" id="KAK3761603.1"/>
    </source>
</evidence>
<accession>A0AAE0Z2D2</accession>
<name>A0AAE0Z2D2_9GAST</name>